<protein>
    <submittedName>
        <fullName evidence="3">Nitroreductase family deazaflavin-dependent oxidoreductase</fullName>
    </submittedName>
</protein>
<comment type="catalytic activity">
    <reaction evidence="2">
        <text>oxidized coenzyme F420-(gamma-L-Glu)(n) + a quinol + H(+) = reduced coenzyme F420-(gamma-L-Glu)(n) + a quinone</text>
        <dbReference type="Rhea" id="RHEA:39663"/>
        <dbReference type="Rhea" id="RHEA-COMP:12939"/>
        <dbReference type="Rhea" id="RHEA-COMP:14378"/>
        <dbReference type="ChEBI" id="CHEBI:15378"/>
        <dbReference type="ChEBI" id="CHEBI:24646"/>
        <dbReference type="ChEBI" id="CHEBI:132124"/>
        <dbReference type="ChEBI" id="CHEBI:133980"/>
        <dbReference type="ChEBI" id="CHEBI:139511"/>
    </reaction>
</comment>
<dbReference type="RefSeq" id="WP_169399229.1">
    <property type="nucleotide sequence ID" value="NZ_BAAAJH010000005.1"/>
</dbReference>
<evidence type="ECO:0000313" key="4">
    <source>
        <dbReference type="Proteomes" id="UP001296706"/>
    </source>
</evidence>
<keyword evidence="4" id="KW-1185">Reference proteome</keyword>
<dbReference type="PANTHER" id="PTHR39428:SF1">
    <property type="entry name" value="F420H(2)-DEPENDENT QUINONE REDUCTASE RV1261C"/>
    <property type="match status" value="1"/>
</dbReference>
<dbReference type="Gene3D" id="2.30.110.10">
    <property type="entry name" value="Electron Transport, Fmn-binding Protein, Chain A"/>
    <property type="match status" value="1"/>
</dbReference>
<reference evidence="3 4" key="1">
    <citation type="submission" date="2020-04" db="EMBL/GenBank/DDBJ databases">
        <authorList>
            <person name="Klaysubun C."/>
            <person name="Duangmal K."/>
            <person name="Lipun K."/>
        </authorList>
    </citation>
    <scope>NUCLEOTIDE SEQUENCE [LARGE SCALE GENOMIC DNA]</scope>
    <source>
        <strain evidence="3 4">JCM 11839</strain>
    </source>
</reference>
<name>A0ABX1RQ11_9PSEU</name>
<dbReference type="InterPro" id="IPR004378">
    <property type="entry name" value="F420H2_quin_Rdtase"/>
</dbReference>
<dbReference type="Proteomes" id="UP001296706">
    <property type="component" value="Unassembled WGS sequence"/>
</dbReference>
<dbReference type="PANTHER" id="PTHR39428">
    <property type="entry name" value="F420H(2)-DEPENDENT QUINONE REDUCTASE RV1261C"/>
    <property type="match status" value="1"/>
</dbReference>
<sequence length="138" mass="15365">MSEWDEWNARIIEEFRANEGRVAEADGYPTILIHHIGAKSGIERVSPLASFPQDDGSILIIASKAGAPTNPDWYHNVKANPTFTVEVGTGTFPVHAEEVVGAERDEFFARVAAERPNFGEYQRKTTRTIPVLRLTRVS</sequence>
<evidence type="ECO:0000256" key="2">
    <source>
        <dbReference type="ARBA" id="ARBA00049106"/>
    </source>
</evidence>
<accession>A0ABX1RQ11</accession>
<comment type="similarity">
    <text evidence="1">Belongs to the F420H(2)-dependent quinone reductase family.</text>
</comment>
<evidence type="ECO:0000313" key="3">
    <source>
        <dbReference type="EMBL" id="NMH81185.1"/>
    </source>
</evidence>
<gene>
    <name evidence="3" type="ORF">HF577_29340</name>
</gene>
<dbReference type="Pfam" id="PF04075">
    <property type="entry name" value="F420H2_quin_red"/>
    <property type="match status" value="1"/>
</dbReference>
<evidence type="ECO:0000256" key="1">
    <source>
        <dbReference type="ARBA" id="ARBA00008710"/>
    </source>
</evidence>
<dbReference type="NCBIfam" id="TIGR00026">
    <property type="entry name" value="hi_GC_TIGR00026"/>
    <property type="match status" value="1"/>
</dbReference>
<organism evidence="3 4">
    <name type="scientific">Pseudonocardia xinjiangensis</name>
    <dbReference type="NCBI Taxonomy" id="75289"/>
    <lineage>
        <taxon>Bacteria</taxon>
        <taxon>Bacillati</taxon>
        <taxon>Actinomycetota</taxon>
        <taxon>Actinomycetes</taxon>
        <taxon>Pseudonocardiales</taxon>
        <taxon>Pseudonocardiaceae</taxon>
        <taxon>Pseudonocardia</taxon>
    </lineage>
</organism>
<dbReference type="EMBL" id="JAAXKY010000134">
    <property type="protein sequence ID" value="NMH81185.1"/>
    <property type="molecule type" value="Genomic_DNA"/>
</dbReference>
<proteinExistence type="inferred from homology"/>
<comment type="caution">
    <text evidence="3">The sequence shown here is derived from an EMBL/GenBank/DDBJ whole genome shotgun (WGS) entry which is preliminary data.</text>
</comment>
<dbReference type="InterPro" id="IPR012349">
    <property type="entry name" value="Split_barrel_FMN-bd"/>
</dbReference>